<dbReference type="HOGENOM" id="CLU_1686205_0_0_1"/>
<dbReference type="GeneID" id="40752468"/>
<dbReference type="AlphaFoldDB" id="A0A074XFL8"/>
<evidence type="ECO:0000313" key="3">
    <source>
        <dbReference type="Proteomes" id="UP000030706"/>
    </source>
</evidence>
<evidence type="ECO:0000256" key="1">
    <source>
        <dbReference type="SAM" id="Phobius"/>
    </source>
</evidence>
<sequence length="156" mass="17569">MERTWSSLSCPGSILKRYARIASNGGIEPPYLFLVLLFQTTRFELMTVHHLLLLTPMWIVAAVRFLFQGPAHSRTYERGWALTTELLVVLLIASLGERWLEVTHKGVLFCCIAVASVRDVCCRARVRCSSTTSCFDVGDSLHLVLTFERGTVPYFG</sequence>
<gene>
    <name evidence="2" type="ORF">M438DRAFT_53153</name>
</gene>
<dbReference type="RefSeq" id="XP_029758706.1">
    <property type="nucleotide sequence ID" value="XM_029910162.1"/>
</dbReference>
<keyword evidence="1" id="KW-1133">Transmembrane helix</keyword>
<dbReference type="Proteomes" id="UP000030706">
    <property type="component" value="Unassembled WGS sequence"/>
</dbReference>
<feature type="transmembrane region" description="Helical" evidence="1">
    <location>
        <begin position="47"/>
        <end position="67"/>
    </location>
</feature>
<feature type="transmembrane region" description="Helical" evidence="1">
    <location>
        <begin position="21"/>
        <end position="41"/>
    </location>
</feature>
<accession>A0A074XFL8</accession>
<evidence type="ECO:0000313" key="2">
    <source>
        <dbReference type="EMBL" id="KEQ82519.1"/>
    </source>
</evidence>
<keyword evidence="1" id="KW-0812">Transmembrane</keyword>
<name>A0A074XFL8_AURPU</name>
<keyword evidence="1" id="KW-0472">Membrane</keyword>
<organism evidence="2 3">
    <name type="scientific">Aureobasidium pullulans EXF-150</name>
    <dbReference type="NCBI Taxonomy" id="1043002"/>
    <lineage>
        <taxon>Eukaryota</taxon>
        <taxon>Fungi</taxon>
        <taxon>Dikarya</taxon>
        <taxon>Ascomycota</taxon>
        <taxon>Pezizomycotina</taxon>
        <taxon>Dothideomycetes</taxon>
        <taxon>Dothideomycetidae</taxon>
        <taxon>Dothideales</taxon>
        <taxon>Saccotheciaceae</taxon>
        <taxon>Aureobasidium</taxon>
    </lineage>
</organism>
<keyword evidence="3" id="KW-1185">Reference proteome</keyword>
<protein>
    <submittedName>
        <fullName evidence="2">Uncharacterized protein</fullName>
    </submittedName>
</protein>
<proteinExistence type="predicted"/>
<dbReference type="EMBL" id="KL584987">
    <property type="protein sequence ID" value="KEQ82519.1"/>
    <property type="molecule type" value="Genomic_DNA"/>
</dbReference>
<reference evidence="2 3" key="1">
    <citation type="journal article" date="2014" name="BMC Genomics">
        <title>Genome sequencing of four Aureobasidium pullulans varieties: biotechnological potential, stress tolerance, and description of new species.</title>
        <authorList>
            <person name="Gostin Ar C."/>
            <person name="Ohm R.A."/>
            <person name="Kogej T."/>
            <person name="Sonjak S."/>
            <person name="Turk M."/>
            <person name="Zajc J."/>
            <person name="Zalar P."/>
            <person name="Grube M."/>
            <person name="Sun H."/>
            <person name="Han J."/>
            <person name="Sharma A."/>
            <person name="Chiniquy J."/>
            <person name="Ngan C.Y."/>
            <person name="Lipzen A."/>
            <person name="Barry K."/>
            <person name="Grigoriev I.V."/>
            <person name="Gunde-Cimerman N."/>
        </authorList>
    </citation>
    <scope>NUCLEOTIDE SEQUENCE [LARGE SCALE GENOMIC DNA]</scope>
    <source>
        <strain evidence="2 3">EXF-150</strain>
    </source>
</reference>